<protein>
    <submittedName>
        <fullName evidence="1">Uncharacterized protein</fullName>
    </submittedName>
</protein>
<name>A0ABR8PYB9_9CLOT</name>
<gene>
    <name evidence="1" type="ORF">H9661_17560</name>
</gene>
<accession>A0ABR8PYB9</accession>
<proteinExistence type="predicted"/>
<organism evidence="1 2">
    <name type="scientific">Clostridium cibarium</name>
    <dbReference type="NCBI Taxonomy" id="2762247"/>
    <lineage>
        <taxon>Bacteria</taxon>
        <taxon>Bacillati</taxon>
        <taxon>Bacillota</taxon>
        <taxon>Clostridia</taxon>
        <taxon>Eubacteriales</taxon>
        <taxon>Clostridiaceae</taxon>
        <taxon>Clostridium</taxon>
    </lineage>
</organism>
<dbReference type="EMBL" id="JACSRA010000037">
    <property type="protein sequence ID" value="MBD7913161.1"/>
    <property type="molecule type" value="Genomic_DNA"/>
</dbReference>
<dbReference type="RefSeq" id="WP_143315090.1">
    <property type="nucleotide sequence ID" value="NZ_JACSRA010000037.1"/>
</dbReference>
<reference evidence="1 2" key="1">
    <citation type="submission" date="2020-08" db="EMBL/GenBank/DDBJ databases">
        <title>A Genomic Blueprint of the Chicken Gut Microbiome.</title>
        <authorList>
            <person name="Gilroy R."/>
            <person name="Ravi A."/>
            <person name="Getino M."/>
            <person name="Pursley I."/>
            <person name="Horton D.L."/>
            <person name="Alikhan N.-F."/>
            <person name="Baker D."/>
            <person name="Gharbi K."/>
            <person name="Hall N."/>
            <person name="Watson M."/>
            <person name="Adriaenssens E.M."/>
            <person name="Foster-Nyarko E."/>
            <person name="Jarju S."/>
            <person name="Secka A."/>
            <person name="Antonio M."/>
            <person name="Oren A."/>
            <person name="Chaudhuri R."/>
            <person name="La Ragione R.M."/>
            <person name="Hildebrand F."/>
            <person name="Pallen M.J."/>
        </authorList>
    </citation>
    <scope>NUCLEOTIDE SEQUENCE [LARGE SCALE GENOMIC DNA]</scope>
    <source>
        <strain evidence="1 2">Sa3CVN1</strain>
    </source>
</reference>
<dbReference type="Proteomes" id="UP000627781">
    <property type="component" value="Unassembled WGS sequence"/>
</dbReference>
<evidence type="ECO:0000313" key="1">
    <source>
        <dbReference type="EMBL" id="MBD7913161.1"/>
    </source>
</evidence>
<sequence>MNGYELIMKIQTRMKDPVFAQRFNALVAELNNIPGLQQEVMNIVKISDEKKRKKAMDKLPSKAKNIVQEIFTLINN</sequence>
<evidence type="ECO:0000313" key="2">
    <source>
        <dbReference type="Proteomes" id="UP000627781"/>
    </source>
</evidence>
<comment type="caution">
    <text evidence="1">The sequence shown here is derived from an EMBL/GenBank/DDBJ whole genome shotgun (WGS) entry which is preliminary data.</text>
</comment>
<keyword evidence="2" id="KW-1185">Reference proteome</keyword>